<dbReference type="PROSITE" id="PS51935">
    <property type="entry name" value="NLPC_P60"/>
    <property type="match status" value="1"/>
</dbReference>
<name>W4Q4F4_9BACI</name>
<evidence type="ECO:0000259" key="6">
    <source>
        <dbReference type="PROSITE" id="PS51935"/>
    </source>
</evidence>
<dbReference type="InterPro" id="IPR051202">
    <property type="entry name" value="Peptidase_C40"/>
</dbReference>
<comment type="caution">
    <text evidence="7">The sequence shown here is derived from an EMBL/GenBank/DDBJ whole genome shotgun (WGS) entry which is preliminary data.</text>
</comment>
<evidence type="ECO:0000256" key="4">
    <source>
        <dbReference type="ARBA" id="ARBA00022807"/>
    </source>
</evidence>
<gene>
    <name evidence="7" type="ORF">JCM9140_2297</name>
</gene>
<dbReference type="InterPro" id="IPR036366">
    <property type="entry name" value="PGBDSf"/>
</dbReference>
<dbReference type="InterPro" id="IPR036365">
    <property type="entry name" value="PGBD-like_sf"/>
</dbReference>
<feature type="chain" id="PRO_5004846495" evidence="5">
    <location>
        <begin position="31"/>
        <end position="433"/>
    </location>
</feature>
<organism evidence="7 8">
    <name type="scientific">Halalkalibacter wakoensis JCM 9140</name>
    <dbReference type="NCBI Taxonomy" id="1236970"/>
    <lineage>
        <taxon>Bacteria</taxon>
        <taxon>Bacillati</taxon>
        <taxon>Bacillota</taxon>
        <taxon>Bacilli</taxon>
        <taxon>Bacillales</taxon>
        <taxon>Bacillaceae</taxon>
        <taxon>Halalkalibacter</taxon>
    </lineage>
</organism>
<comment type="similarity">
    <text evidence="1">Belongs to the peptidase C40 family.</text>
</comment>
<sequence>MVQVTAVRKFVLSSTFATGLFLMSPQIADAALGDQTLRIGTNHPDVKELQEALKKKGYFTHHQSTGFYGSITEEAVRKFQKANNLKVDGIAGPKTLSVLLAEMEGQAQQHNQQSRSTSNNEKQMTSLQTYLRFGSDGQQVEQLQIALKEQGYYNYKITGQFGRITESAVRNYQKANNLVVDGVVGPKTLASLLGEHPVQQITYETNLPKIEQPNQQIKSEWTVTKTVLKIGSSGSAVTELQIALRAFGLFDRQPTGYFGEETAQAVRNFQRLHNLTADGIAGPKTMSKLAELKSTPKASPNEAEKKTPALENQAAFVTNLIAEAANHIGAPYVWSGTTPNGFDCSGFIYYTFGQQGLSIPRSVKDQWNIGKSVSKPAVGDIVFFETISPGPSHNGIYIGNDQFVHSGTSTGVVVASMNNAYWSERYLGAKRLY</sequence>
<dbReference type="Gene3D" id="3.90.1720.10">
    <property type="entry name" value="endopeptidase domain like (from Nostoc punctiforme)"/>
    <property type="match status" value="1"/>
</dbReference>
<evidence type="ECO:0000256" key="5">
    <source>
        <dbReference type="SAM" id="SignalP"/>
    </source>
</evidence>
<evidence type="ECO:0000313" key="8">
    <source>
        <dbReference type="Proteomes" id="UP000018890"/>
    </source>
</evidence>
<evidence type="ECO:0000313" key="7">
    <source>
        <dbReference type="EMBL" id="GAE26249.1"/>
    </source>
</evidence>
<feature type="signal peptide" evidence="5">
    <location>
        <begin position="1"/>
        <end position="30"/>
    </location>
</feature>
<dbReference type="GO" id="GO:0006508">
    <property type="term" value="P:proteolysis"/>
    <property type="evidence" value="ECO:0007669"/>
    <property type="project" value="UniProtKB-KW"/>
</dbReference>
<dbReference type="SUPFAM" id="SSF54001">
    <property type="entry name" value="Cysteine proteinases"/>
    <property type="match status" value="1"/>
</dbReference>
<dbReference type="Gene3D" id="1.10.101.10">
    <property type="entry name" value="PGBD-like superfamily/PGBD"/>
    <property type="match status" value="3"/>
</dbReference>
<dbReference type="AlphaFoldDB" id="W4Q4F4"/>
<evidence type="ECO:0000256" key="2">
    <source>
        <dbReference type="ARBA" id="ARBA00022670"/>
    </source>
</evidence>
<dbReference type="GO" id="GO:0008234">
    <property type="term" value="F:cysteine-type peptidase activity"/>
    <property type="evidence" value="ECO:0007669"/>
    <property type="project" value="UniProtKB-KW"/>
</dbReference>
<dbReference type="Pfam" id="PF01471">
    <property type="entry name" value="PG_binding_1"/>
    <property type="match status" value="3"/>
</dbReference>
<evidence type="ECO:0000256" key="3">
    <source>
        <dbReference type="ARBA" id="ARBA00022801"/>
    </source>
</evidence>
<dbReference type="PANTHER" id="PTHR47053:SF1">
    <property type="entry name" value="MUREIN DD-ENDOPEPTIDASE MEPH-RELATED"/>
    <property type="match status" value="1"/>
</dbReference>
<dbReference type="Proteomes" id="UP000018890">
    <property type="component" value="Unassembled WGS sequence"/>
</dbReference>
<dbReference type="SUPFAM" id="SSF47090">
    <property type="entry name" value="PGBD-like"/>
    <property type="match status" value="3"/>
</dbReference>
<keyword evidence="3" id="KW-0378">Hydrolase</keyword>
<dbReference type="PANTHER" id="PTHR47053">
    <property type="entry name" value="MUREIN DD-ENDOPEPTIDASE MEPH-RELATED"/>
    <property type="match status" value="1"/>
</dbReference>
<dbReference type="InterPro" id="IPR000064">
    <property type="entry name" value="NLP_P60_dom"/>
</dbReference>
<keyword evidence="8" id="KW-1185">Reference proteome</keyword>
<proteinExistence type="inferred from homology"/>
<dbReference type="STRING" id="1236970.JCM9140_2297"/>
<protein>
    <submittedName>
        <fullName evidence="7">Cell wall lytic activity</fullName>
    </submittedName>
</protein>
<dbReference type="Pfam" id="PF00877">
    <property type="entry name" value="NLPC_P60"/>
    <property type="match status" value="1"/>
</dbReference>
<dbReference type="InterPro" id="IPR002477">
    <property type="entry name" value="Peptidoglycan-bd-like"/>
</dbReference>
<keyword evidence="5" id="KW-0732">Signal</keyword>
<dbReference type="InterPro" id="IPR038765">
    <property type="entry name" value="Papain-like_cys_pep_sf"/>
</dbReference>
<accession>W4Q4F4</accession>
<feature type="domain" description="NlpC/P60" evidence="6">
    <location>
        <begin position="314"/>
        <end position="433"/>
    </location>
</feature>
<reference evidence="7" key="1">
    <citation type="journal article" date="2014" name="Genome Announc.">
        <title>Draft Genome Sequences of Three Alkaliphilic Bacillus Strains, Bacillus wakoensis JCM 9140T, Bacillus akibai JCM 9157T, and Bacillus hemicellulosilyticus JCM 9152T.</title>
        <authorList>
            <person name="Yuki M."/>
            <person name="Oshima K."/>
            <person name="Suda W."/>
            <person name="Oshida Y."/>
            <person name="Kitamura K."/>
            <person name="Iida T."/>
            <person name="Hattori M."/>
            <person name="Ohkuma M."/>
        </authorList>
    </citation>
    <scope>NUCLEOTIDE SEQUENCE [LARGE SCALE GENOMIC DNA]</scope>
    <source>
        <strain evidence="7">JCM 9140</strain>
    </source>
</reference>
<dbReference type="EMBL" id="BAUT01000021">
    <property type="protein sequence ID" value="GAE26249.1"/>
    <property type="molecule type" value="Genomic_DNA"/>
</dbReference>
<evidence type="ECO:0000256" key="1">
    <source>
        <dbReference type="ARBA" id="ARBA00007074"/>
    </source>
</evidence>
<dbReference type="OrthoDB" id="9813368at2"/>
<keyword evidence="4" id="KW-0788">Thiol protease</keyword>
<keyword evidence="2" id="KW-0645">Protease</keyword>
<dbReference type="RefSeq" id="WP_052002177.1">
    <property type="nucleotide sequence ID" value="NZ_BAUT01000021.1"/>
</dbReference>